<comment type="pathway">
    <text evidence="10">Energy metabolism; oxidative phosphorylation.</text>
</comment>
<dbReference type="PANTHER" id="PTHR10707">
    <property type="entry name" value="CYTOCHROME C OXIDASE SUBUNIT IV"/>
    <property type="match status" value="1"/>
</dbReference>
<dbReference type="AlphaFoldDB" id="V4BH97"/>
<accession>V4BH97</accession>
<dbReference type="PRINTS" id="PR01873">
    <property type="entry name" value="CYTCOXIDASE4"/>
</dbReference>
<evidence type="ECO:0000256" key="6">
    <source>
        <dbReference type="ARBA" id="ARBA00022989"/>
    </source>
</evidence>
<dbReference type="Gene3D" id="1.10.442.10">
    <property type="entry name" value="Cytochrome c oxidase subunit IV"/>
    <property type="match status" value="1"/>
</dbReference>
<dbReference type="CTD" id="20253230"/>
<dbReference type="RefSeq" id="XP_009061509.1">
    <property type="nucleotide sequence ID" value="XM_009063261.1"/>
</dbReference>
<organism evidence="11 12">
    <name type="scientific">Lottia gigantea</name>
    <name type="common">Giant owl limpet</name>
    <dbReference type="NCBI Taxonomy" id="225164"/>
    <lineage>
        <taxon>Eukaryota</taxon>
        <taxon>Metazoa</taxon>
        <taxon>Spiralia</taxon>
        <taxon>Lophotrochozoa</taxon>
        <taxon>Mollusca</taxon>
        <taxon>Gastropoda</taxon>
        <taxon>Patellogastropoda</taxon>
        <taxon>Lottioidea</taxon>
        <taxon>Lottiidae</taxon>
        <taxon>Lottia</taxon>
    </lineage>
</organism>
<keyword evidence="12" id="KW-1185">Reference proteome</keyword>
<evidence type="ECO:0000313" key="11">
    <source>
        <dbReference type="EMBL" id="ESO87909.1"/>
    </source>
</evidence>
<comment type="similarity">
    <text evidence="2 10">Belongs to the cytochrome c oxidase IV family.</text>
</comment>
<evidence type="ECO:0000256" key="10">
    <source>
        <dbReference type="RuleBase" id="RU367145"/>
    </source>
</evidence>
<dbReference type="OrthoDB" id="186013at2759"/>
<dbReference type="GO" id="GO:0016491">
    <property type="term" value="F:oxidoreductase activity"/>
    <property type="evidence" value="ECO:0007669"/>
    <property type="project" value="UniProtKB-KW"/>
</dbReference>
<dbReference type="GO" id="GO:0005743">
    <property type="term" value="C:mitochondrial inner membrane"/>
    <property type="evidence" value="ECO:0007669"/>
    <property type="project" value="UniProtKB-SubCell"/>
</dbReference>
<evidence type="ECO:0000256" key="4">
    <source>
        <dbReference type="ARBA" id="ARBA00022792"/>
    </source>
</evidence>
<evidence type="ECO:0000256" key="9">
    <source>
        <dbReference type="ARBA" id="ARBA00023136"/>
    </source>
</evidence>
<keyword evidence="6 10" id="KW-1133">Transmembrane helix</keyword>
<dbReference type="HOGENOM" id="CLU_117340_2_0_1"/>
<feature type="transmembrane region" description="Helical" evidence="10">
    <location>
        <begin position="80"/>
        <end position="98"/>
    </location>
</feature>
<keyword evidence="4 10" id="KW-0999">Mitochondrion inner membrane</keyword>
<keyword evidence="9 10" id="KW-0472">Membrane</keyword>
<evidence type="ECO:0000256" key="2">
    <source>
        <dbReference type="ARBA" id="ARBA00008135"/>
    </source>
</evidence>
<dbReference type="EMBL" id="KB202823">
    <property type="protein sequence ID" value="ESO87909.1"/>
    <property type="molecule type" value="Genomic_DNA"/>
</dbReference>
<dbReference type="InterPro" id="IPR013288">
    <property type="entry name" value="Cyt_c_oxidase_su4"/>
</dbReference>
<keyword evidence="7" id="KW-0560">Oxidoreductase</keyword>
<dbReference type="CDD" id="cd00922">
    <property type="entry name" value="Cyt_c_Oxidase_IV"/>
    <property type="match status" value="1"/>
</dbReference>
<dbReference type="KEGG" id="lgi:LOTGIDRAFT_98360"/>
<evidence type="ECO:0000256" key="7">
    <source>
        <dbReference type="ARBA" id="ARBA00023002"/>
    </source>
</evidence>
<feature type="non-terminal residue" evidence="11">
    <location>
        <position position="127"/>
    </location>
</feature>
<sequence length="127" mass="14876">GNRDVVGYGINGRLNYLDSTEFPYPSLRFAENTPDVMALREEEKQCWSTLSIEQKKALYRASFCNNFAELRAPTGHWKDYLTSFLILMSITLSISLYMNEYGLPYMPKTFNKEWEMEVQRRKLLLGN</sequence>
<comment type="subcellular location">
    <subcellularLocation>
        <location evidence="1 10">Mitochondrion inner membrane</location>
        <topology evidence="1 10">Single-pass membrane protein</topology>
    </subcellularLocation>
</comment>
<dbReference type="Proteomes" id="UP000030746">
    <property type="component" value="Unassembled WGS sequence"/>
</dbReference>
<dbReference type="GO" id="GO:0006123">
    <property type="term" value="P:mitochondrial electron transport, cytochrome c to oxygen"/>
    <property type="evidence" value="ECO:0007669"/>
    <property type="project" value="InterPro"/>
</dbReference>
<dbReference type="Pfam" id="PF02936">
    <property type="entry name" value="COX4"/>
    <property type="match status" value="1"/>
</dbReference>
<evidence type="ECO:0000256" key="3">
    <source>
        <dbReference type="ARBA" id="ARBA00022692"/>
    </source>
</evidence>
<keyword evidence="3 10" id="KW-0812">Transmembrane</keyword>
<evidence type="ECO:0000313" key="12">
    <source>
        <dbReference type="Proteomes" id="UP000030746"/>
    </source>
</evidence>
<dbReference type="STRING" id="225164.V4BH97"/>
<evidence type="ECO:0000256" key="8">
    <source>
        <dbReference type="ARBA" id="ARBA00023128"/>
    </source>
</evidence>
<dbReference type="InterPro" id="IPR036639">
    <property type="entry name" value="Cyt_c_oxidase_su4_sf"/>
</dbReference>
<dbReference type="SUPFAM" id="SSF81406">
    <property type="entry name" value="Mitochondrial cytochrome c oxidase subunit IV"/>
    <property type="match status" value="1"/>
</dbReference>
<protein>
    <recommendedName>
        <fullName evidence="10">Cytochrome c oxidase subunit 4</fullName>
    </recommendedName>
</protein>
<evidence type="ECO:0000256" key="5">
    <source>
        <dbReference type="ARBA" id="ARBA00022946"/>
    </source>
</evidence>
<gene>
    <name evidence="11" type="ORF">LOTGIDRAFT_98360</name>
</gene>
<proteinExistence type="inferred from homology"/>
<reference evidence="11 12" key="1">
    <citation type="journal article" date="2013" name="Nature">
        <title>Insights into bilaterian evolution from three spiralian genomes.</title>
        <authorList>
            <person name="Simakov O."/>
            <person name="Marletaz F."/>
            <person name="Cho S.J."/>
            <person name="Edsinger-Gonzales E."/>
            <person name="Havlak P."/>
            <person name="Hellsten U."/>
            <person name="Kuo D.H."/>
            <person name="Larsson T."/>
            <person name="Lv J."/>
            <person name="Arendt D."/>
            <person name="Savage R."/>
            <person name="Osoegawa K."/>
            <person name="de Jong P."/>
            <person name="Grimwood J."/>
            <person name="Chapman J.A."/>
            <person name="Shapiro H."/>
            <person name="Aerts A."/>
            <person name="Otillar R.P."/>
            <person name="Terry A.Y."/>
            <person name="Boore J.L."/>
            <person name="Grigoriev I.V."/>
            <person name="Lindberg D.R."/>
            <person name="Seaver E.C."/>
            <person name="Weisblat D.A."/>
            <person name="Putnam N.H."/>
            <person name="Rokhsar D.S."/>
        </authorList>
    </citation>
    <scope>NUCLEOTIDE SEQUENCE [LARGE SCALE GENOMIC DNA]</scope>
</reference>
<dbReference type="InterPro" id="IPR004203">
    <property type="entry name" value="Cyt_c_oxidase_su4_fam"/>
</dbReference>
<comment type="function">
    <text evidence="10">Component of the cytochrome c oxidase, the last enzyme in the mitochondrial electron transport chain which drives oxidative phosphorylation.</text>
</comment>
<name>V4BH97_LOTGI</name>
<keyword evidence="8 10" id="KW-0496">Mitochondrion</keyword>
<dbReference type="GO" id="GO:0045277">
    <property type="term" value="C:respiratory chain complex IV"/>
    <property type="evidence" value="ECO:0007669"/>
    <property type="project" value="InterPro"/>
</dbReference>
<dbReference type="UniPathway" id="UPA00705"/>
<dbReference type="OMA" id="DEPFCTD"/>
<comment type="subunit">
    <text evidence="10">Component of the cytochrome c oxidase (complex IV, CIV), a multisubunit enzyme composed of 14 subunits.</text>
</comment>
<keyword evidence="5" id="KW-0809">Transit peptide</keyword>
<dbReference type="PANTHER" id="PTHR10707:SF10">
    <property type="entry name" value="CYTOCHROME C OXIDASE SUBUNIT 4"/>
    <property type="match status" value="1"/>
</dbReference>
<evidence type="ECO:0000256" key="1">
    <source>
        <dbReference type="ARBA" id="ARBA00004434"/>
    </source>
</evidence>
<dbReference type="GeneID" id="20253230"/>
<feature type="non-terminal residue" evidence="11">
    <location>
        <position position="1"/>
    </location>
</feature>